<keyword evidence="8" id="KW-0694">RNA-binding</keyword>
<evidence type="ECO:0000313" key="9">
    <source>
        <dbReference type="EMBL" id="ADM10420.1"/>
    </source>
</evidence>
<dbReference type="OrthoDB" id="9804243at2"/>
<feature type="short sequence motif" description="'HIGH' region" evidence="7">
    <location>
        <begin position="44"/>
        <end position="53"/>
    </location>
</feature>
<dbReference type="KEGG" id="pbr:PB2503_11879"/>
<gene>
    <name evidence="7" type="primary">tyrS</name>
    <name evidence="9" type="ordered locus">PB2503_11879</name>
</gene>
<comment type="function">
    <text evidence="7">Catalyzes the attachment of tyrosine to tRNA(Tyr) in a two-step reaction: tyrosine is first activated by ATP to form Tyr-AMP and then transferred to the acceptor end of tRNA(Tyr).</text>
</comment>
<comment type="subcellular location">
    <subcellularLocation>
        <location evidence="7">Cytoplasm</location>
    </subcellularLocation>
</comment>
<dbReference type="InterPro" id="IPR024107">
    <property type="entry name" value="Tyr-tRNA-ligase_bac_1"/>
</dbReference>
<dbReference type="Gene3D" id="3.10.290.10">
    <property type="entry name" value="RNA-binding S4 domain"/>
    <property type="match status" value="1"/>
</dbReference>
<comment type="similarity">
    <text evidence="7">Belongs to the class-I aminoacyl-tRNA synthetase family. TyrS type 1 subfamily.</text>
</comment>
<dbReference type="InterPro" id="IPR002307">
    <property type="entry name" value="Tyr-tRNA-ligase"/>
</dbReference>
<dbReference type="InterPro" id="IPR036986">
    <property type="entry name" value="S4_RNA-bd_sf"/>
</dbReference>
<dbReference type="PROSITE" id="PS50889">
    <property type="entry name" value="S4"/>
    <property type="match status" value="1"/>
</dbReference>
<keyword evidence="7" id="KW-0963">Cytoplasm</keyword>
<keyword evidence="4 7" id="KW-0648">Protein biosynthesis</keyword>
<dbReference type="InterPro" id="IPR014729">
    <property type="entry name" value="Rossmann-like_a/b/a_fold"/>
</dbReference>
<dbReference type="GO" id="GO:0004831">
    <property type="term" value="F:tyrosine-tRNA ligase activity"/>
    <property type="evidence" value="ECO:0007669"/>
    <property type="project" value="UniProtKB-UniRule"/>
</dbReference>
<dbReference type="HOGENOM" id="CLU_024003_0_3_5"/>
<name>E0TDX1_PARBH</name>
<evidence type="ECO:0000256" key="1">
    <source>
        <dbReference type="ARBA" id="ARBA00022598"/>
    </source>
</evidence>
<dbReference type="PANTHER" id="PTHR11766:SF0">
    <property type="entry name" value="TYROSINE--TRNA LIGASE, MITOCHONDRIAL"/>
    <property type="match status" value="1"/>
</dbReference>
<dbReference type="GO" id="GO:0006437">
    <property type="term" value="P:tyrosyl-tRNA aminoacylation"/>
    <property type="evidence" value="ECO:0007669"/>
    <property type="project" value="UniProtKB-UniRule"/>
</dbReference>
<dbReference type="RefSeq" id="WP_013301394.1">
    <property type="nucleotide sequence ID" value="NC_014414.1"/>
</dbReference>
<dbReference type="PANTHER" id="PTHR11766">
    <property type="entry name" value="TYROSYL-TRNA SYNTHETASE"/>
    <property type="match status" value="1"/>
</dbReference>
<dbReference type="Proteomes" id="UP000001302">
    <property type="component" value="Chromosome"/>
</dbReference>
<feature type="short sequence motif" description="'KMSKS' region" evidence="7">
    <location>
        <begin position="243"/>
        <end position="247"/>
    </location>
</feature>
<protein>
    <recommendedName>
        <fullName evidence="7">Tyrosine--tRNA ligase</fullName>
        <ecNumber evidence="7">6.1.1.1</ecNumber>
    </recommendedName>
    <alternativeName>
        <fullName evidence="7">Tyrosyl-tRNA synthetase</fullName>
        <shortName evidence="7">TyrRS</shortName>
    </alternativeName>
</protein>
<reference evidence="10" key="1">
    <citation type="submission" date="2010-08" db="EMBL/GenBank/DDBJ databases">
        <title>Genome sequence of Parvularcula bermudensis HTCC2503.</title>
        <authorList>
            <person name="Kang D.-M."/>
            <person name="Oh H.-M."/>
            <person name="Cho J.-C."/>
        </authorList>
    </citation>
    <scope>NUCLEOTIDE SEQUENCE [LARGE SCALE GENOMIC DNA]</scope>
    <source>
        <strain evidence="10">ATCC BAA-594 / HTCC2503 / KCTC 12087</strain>
    </source>
</reference>
<dbReference type="GO" id="GO:0005524">
    <property type="term" value="F:ATP binding"/>
    <property type="evidence" value="ECO:0007669"/>
    <property type="project" value="UniProtKB-UniRule"/>
</dbReference>
<organism evidence="9 10">
    <name type="scientific">Parvularcula bermudensis (strain ATCC BAA-594 / HTCC2503 / KCTC 12087)</name>
    <dbReference type="NCBI Taxonomy" id="314260"/>
    <lineage>
        <taxon>Bacteria</taxon>
        <taxon>Pseudomonadati</taxon>
        <taxon>Pseudomonadota</taxon>
        <taxon>Alphaproteobacteria</taxon>
        <taxon>Parvularculales</taxon>
        <taxon>Parvularculaceae</taxon>
        <taxon>Parvularcula</taxon>
    </lineage>
</organism>
<dbReference type="CDD" id="cd00805">
    <property type="entry name" value="TyrRS_core"/>
    <property type="match status" value="1"/>
</dbReference>
<comment type="subunit">
    <text evidence="7">Homodimer.</text>
</comment>
<dbReference type="Gene3D" id="3.40.50.620">
    <property type="entry name" value="HUPs"/>
    <property type="match status" value="1"/>
</dbReference>
<feature type="binding site" evidence="7">
    <location>
        <position position="176"/>
    </location>
    <ligand>
        <name>L-tyrosine</name>
        <dbReference type="ChEBI" id="CHEBI:58315"/>
    </ligand>
</feature>
<dbReference type="EC" id="6.1.1.1" evidence="7"/>
<dbReference type="NCBIfam" id="TIGR00234">
    <property type="entry name" value="tyrS"/>
    <property type="match status" value="1"/>
</dbReference>
<feature type="binding site" evidence="7">
    <location>
        <position position="39"/>
    </location>
    <ligand>
        <name>L-tyrosine</name>
        <dbReference type="ChEBI" id="CHEBI:58315"/>
    </ligand>
</feature>
<dbReference type="PRINTS" id="PR01040">
    <property type="entry name" value="TRNASYNTHTYR"/>
</dbReference>
<evidence type="ECO:0000256" key="6">
    <source>
        <dbReference type="ARBA" id="ARBA00048248"/>
    </source>
</evidence>
<dbReference type="STRING" id="314260.PB2503_11879"/>
<keyword evidence="3 7" id="KW-0067">ATP-binding</keyword>
<evidence type="ECO:0000256" key="4">
    <source>
        <dbReference type="ARBA" id="ARBA00022917"/>
    </source>
</evidence>
<dbReference type="SUPFAM" id="SSF55174">
    <property type="entry name" value="Alpha-L RNA-binding motif"/>
    <property type="match status" value="1"/>
</dbReference>
<evidence type="ECO:0000256" key="2">
    <source>
        <dbReference type="ARBA" id="ARBA00022741"/>
    </source>
</evidence>
<dbReference type="InterPro" id="IPR002305">
    <property type="entry name" value="aa-tRNA-synth_Ic"/>
</dbReference>
<dbReference type="AlphaFoldDB" id="E0TDX1"/>
<dbReference type="FunFam" id="1.10.240.10:FF:000001">
    <property type="entry name" value="Tyrosine--tRNA ligase"/>
    <property type="match status" value="1"/>
</dbReference>
<dbReference type="SUPFAM" id="SSF52374">
    <property type="entry name" value="Nucleotidylyl transferase"/>
    <property type="match status" value="1"/>
</dbReference>
<dbReference type="InterPro" id="IPR024088">
    <property type="entry name" value="Tyr-tRNA-ligase_bac-type"/>
</dbReference>
<sequence>MTRFQSDLLRVLDERGFIHQITHPDALDQAAKQGTVTGYIGFDATADSLHAGHLTQIMMLHWLQQTGHRPIALMGGGTTKIGDPSGKDTQRKLLDDATIAANIAGIRQSFDPFLQFGDSGNQALMVNNDDWLSSLGYIRFLRDFGVHFTINRMLTFDSVKLRLDREQPLTFLEFNYMLMQAYDFFELNERYGCTLQMGGSDQWGNIVNGVELCRRIAAAEGAEGSRDVCGLTTPLLTTASGKKMGKTENGAVWLNADRLSPYEYWQYWRNVEDADVVTMLTRFTTLPLDDIQRLGALGGAEINEAKKILATETTALLHGREAAEAAAETARQTFEQGGAADDLPSVTVAEAALAAGLPLFEPFTELGLISSKSEGRRHIKAGALKVNDAPATEEFSLTPEYLIDGRIKLSIGKKKHGLVVMSS</sequence>
<proteinExistence type="inferred from homology"/>
<keyword evidence="2 7" id="KW-0547">Nucleotide-binding</keyword>
<dbReference type="Gene3D" id="1.10.240.10">
    <property type="entry name" value="Tyrosyl-Transfer RNA Synthetase"/>
    <property type="match status" value="1"/>
</dbReference>
<evidence type="ECO:0000256" key="5">
    <source>
        <dbReference type="ARBA" id="ARBA00023146"/>
    </source>
</evidence>
<comment type="catalytic activity">
    <reaction evidence="6 7">
        <text>tRNA(Tyr) + L-tyrosine + ATP = L-tyrosyl-tRNA(Tyr) + AMP + diphosphate + H(+)</text>
        <dbReference type="Rhea" id="RHEA:10220"/>
        <dbReference type="Rhea" id="RHEA-COMP:9706"/>
        <dbReference type="Rhea" id="RHEA-COMP:9707"/>
        <dbReference type="ChEBI" id="CHEBI:15378"/>
        <dbReference type="ChEBI" id="CHEBI:30616"/>
        <dbReference type="ChEBI" id="CHEBI:33019"/>
        <dbReference type="ChEBI" id="CHEBI:58315"/>
        <dbReference type="ChEBI" id="CHEBI:78442"/>
        <dbReference type="ChEBI" id="CHEBI:78536"/>
        <dbReference type="ChEBI" id="CHEBI:456215"/>
        <dbReference type="EC" id="6.1.1.1"/>
    </reaction>
</comment>
<dbReference type="eggNOG" id="COG0162">
    <property type="taxonomic scope" value="Bacteria"/>
</dbReference>
<evidence type="ECO:0000256" key="8">
    <source>
        <dbReference type="PROSITE-ProRule" id="PRU00182"/>
    </source>
</evidence>
<reference evidence="9 10" key="2">
    <citation type="journal article" date="2011" name="J. Bacteriol.">
        <title>Complete genome sequence of strain HTCC2503T of Parvularcula bermudensis, the type species of the order "Parvularculales" in the class Alphaproteobacteria.</title>
        <authorList>
            <person name="Oh H.M."/>
            <person name="Kang I."/>
            <person name="Vergin K.L."/>
            <person name="Kang D."/>
            <person name="Rhee K.H."/>
            <person name="Giovannoni S.J."/>
            <person name="Cho J.C."/>
        </authorList>
    </citation>
    <scope>NUCLEOTIDE SEQUENCE [LARGE SCALE GENOMIC DNA]</scope>
    <source>
        <strain evidence="10">ATCC BAA-594 / HTCC2503 / KCTC 12087</strain>
    </source>
</reference>
<dbReference type="GO" id="GO:0005829">
    <property type="term" value="C:cytosol"/>
    <property type="evidence" value="ECO:0007669"/>
    <property type="project" value="TreeGrafter"/>
</dbReference>
<dbReference type="GO" id="GO:0003723">
    <property type="term" value="F:RNA binding"/>
    <property type="evidence" value="ECO:0007669"/>
    <property type="project" value="UniProtKB-KW"/>
</dbReference>
<dbReference type="EMBL" id="CP002156">
    <property type="protein sequence ID" value="ADM10420.1"/>
    <property type="molecule type" value="Genomic_DNA"/>
</dbReference>
<keyword evidence="10" id="KW-1185">Reference proteome</keyword>
<evidence type="ECO:0000256" key="7">
    <source>
        <dbReference type="HAMAP-Rule" id="MF_02006"/>
    </source>
</evidence>
<keyword evidence="5 7" id="KW-0030">Aminoacyl-tRNA synthetase</keyword>
<evidence type="ECO:0000256" key="3">
    <source>
        <dbReference type="ARBA" id="ARBA00022840"/>
    </source>
</evidence>
<accession>E0TDX1</accession>
<dbReference type="HAMAP" id="MF_02006">
    <property type="entry name" value="Tyr_tRNA_synth_type1"/>
    <property type="match status" value="1"/>
</dbReference>
<evidence type="ECO:0000313" key="10">
    <source>
        <dbReference type="Proteomes" id="UP000001302"/>
    </source>
</evidence>
<keyword evidence="1 7" id="KW-0436">Ligase</keyword>
<feature type="binding site" evidence="7">
    <location>
        <position position="180"/>
    </location>
    <ligand>
        <name>L-tyrosine</name>
        <dbReference type="ChEBI" id="CHEBI:58315"/>
    </ligand>
</feature>
<feature type="binding site" evidence="7">
    <location>
        <position position="246"/>
    </location>
    <ligand>
        <name>ATP</name>
        <dbReference type="ChEBI" id="CHEBI:30616"/>
    </ligand>
</feature>
<dbReference type="Pfam" id="PF00579">
    <property type="entry name" value="tRNA-synt_1b"/>
    <property type="match status" value="1"/>
</dbReference>